<sequence length="172" mass="18646">MSKDDQFAIVVFTSETVETILSRGGTGDWVLSPKTAGACKYVVCCRKPAWDNKKEGITHRAAFLIGLISGLRKQPESENDRGQPRFLIELSEYTTFERAGVWKEGRNPISYKTLKALGIDLRGLKFKPMPVPAPSSKLGGTGSAPMTIADAKKALAATFGVSPDDVEITIRG</sequence>
<reference evidence="1 2" key="1">
    <citation type="submission" date="2016-11" db="EMBL/GenBank/DDBJ databases">
        <authorList>
            <person name="Jaros S."/>
            <person name="Januszkiewicz K."/>
            <person name="Wedrychowicz H."/>
        </authorList>
    </citation>
    <scope>NUCLEOTIDE SEQUENCE [LARGE SCALE GENOMIC DNA]</scope>
    <source>
        <strain evidence="1 2">GAS242</strain>
    </source>
</reference>
<dbReference type="EMBL" id="LT670818">
    <property type="protein sequence ID" value="SHG41071.1"/>
    <property type="molecule type" value="Genomic_DNA"/>
</dbReference>
<proteinExistence type="predicted"/>
<accession>A0A1M5JKL5</accession>
<protein>
    <submittedName>
        <fullName evidence="1">Uncharacterized protein</fullName>
    </submittedName>
</protein>
<dbReference type="RefSeq" id="WP_154073158.1">
    <property type="nucleotide sequence ID" value="NZ_LT670818.1"/>
</dbReference>
<dbReference type="Proteomes" id="UP000190675">
    <property type="component" value="Chromosome I"/>
</dbReference>
<organism evidence="1 2">
    <name type="scientific">Bradyrhizobium erythrophlei</name>
    <dbReference type="NCBI Taxonomy" id="1437360"/>
    <lineage>
        <taxon>Bacteria</taxon>
        <taxon>Pseudomonadati</taxon>
        <taxon>Pseudomonadota</taxon>
        <taxon>Alphaproteobacteria</taxon>
        <taxon>Hyphomicrobiales</taxon>
        <taxon>Nitrobacteraceae</taxon>
        <taxon>Bradyrhizobium</taxon>
    </lineage>
</organism>
<gene>
    <name evidence="1" type="ORF">SAMN05444169_2304</name>
</gene>
<dbReference type="AlphaFoldDB" id="A0A1M5JKL5"/>
<name>A0A1M5JKL5_9BRAD</name>
<dbReference type="OrthoDB" id="4374615at2"/>
<evidence type="ECO:0000313" key="1">
    <source>
        <dbReference type="EMBL" id="SHG41071.1"/>
    </source>
</evidence>
<evidence type="ECO:0000313" key="2">
    <source>
        <dbReference type="Proteomes" id="UP000190675"/>
    </source>
</evidence>